<feature type="transmembrane region" description="Helical" evidence="1">
    <location>
        <begin position="157"/>
        <end position="179"/>
    </location>
</feature>
<keyword evidence="1" id="KW-0472">Membrane</keyword>
<feature type="transmembrane region" description="Helical" evidence="1">
    <location>
        <begin position="6"/>
        <end position="26"/>
    </location>
</feature>
<comment type="caution">
    <text evidence="3">The sequence shown here is derived from an EMBL/GenBank/DDBJ whole genome shotgun (WGS) entry which is preliminary data.</text>
</comment>
<evidence type="ECO:0000256" key="1">
    <source>
        <dbReference type="SAM" id="Phobius"/>
    </source>
</evidence>
<keyword evidence="1" id="KW-0812">Transmembrane</keyword>
<name>A0ABS4Q6X6_9NOCA</name>
<feature type="transmembrane region" description="Helical" evidence="1">
    <location>
        <begin position="38"/>
        <end position="58"/>
    </location>
</feature>
<dbReference type="Pfam" id="PF20182">
    <property type="entry name" value="DUF6545"/>
    <property type="match status" value="1"/>
</dbReference>
<keyword evidence="4" id="KW-1185">Reference proteome</keyword>
<proteinExistence type="predicted"/>
<dbReference type="Proteomes" id="UP001519325">
    <property type="component" value="Unassembled WGS sequence"/>
</dbReference>
<feature type="domain" description="DUF6545" evidence="2">
    <location>
        <begin position="223"/>
        <end position="342"/>
    </location>
</feature>
<evidence type="ECO:0000313" key="4">
    <source>
        <dbReference type="Proteomes" id="UP001519325"/>
    </source>
</evidence>
<dbReference type="RefSeq" id="WP_209884045.1">
    <property type="nucleotide sequence ID" value="NZ_JAGGMR010000001.1"/>
</dbReference>
<feature type="transmembrane region" description="Helical" evidence="1">
    <location>
        <begin position="64"/>
        <end position="81"/>
    </location>
</feature>
<feature type="transmembrane region" description="Helical" evidence="1">
    <location>
        <begin position="191"/>
        <end position="218"/>
    </location>
</feature>
<accession>A0ABS4Q6X6</accession>
<dbReference type="InterPro" id="IPR046675">
    <property type="entry name" value="DUF6545"/>
</dbReference>
<sequence length="357" mass="38485">MIDWPIPLALLLIAVASVITLGRWFLVADQLIDRLFNWALGWEVLGLTVFVCVGRLGGPELAEYLFLAFGPLTIANVYGMARLLGGADPGVAAGRQRRYNRFGAVAAVLILFGAVTGWTDFAEWVWAACNLVTIAAGPLVMRACVRELRAGPGWRERWAYVALLVVSIYLGVGSATVAVRAAMGLPTAVSGVGYAIVSYLVLVLLCLLIAIPLVLALIRRAGWDRDSRRCRRLYPLWSDLTAVVPEVVLAQDVSYTGDPALRLYRITVEIRDALLRLKLYGAEDAPQPGTDIDGYARWIALAARARSCGLPPHGVADTGALNAHADRSAELRTLFALAAAWPAAKVAIGAAEQPQRC</sequence>
<gene>
    <name evidence="3" type="ORF">BJ987_000343</name>
</gene>
<protein>
    <recommendedName>
        <fullName evidence="2">DUF6545 domain-containing protein</fullName>
    </recommendedName>
</protein>
<keyword evidence="1" id="KW-1133">Transmembrane helix</keyword>
<feature type="transmembrane region" description="Helical" evidence="1">
    <location>
        <begin position="124"/>
        <end position="145"/>
    </location>
</feature>
<evidence type="ECO:0000259" key="2">
    <source>
        <dbReference type="Pfam" id="PF20182"/>
    </source>
</evidence>
<feature type="transmembrane region" description="Helical" evidence="1">
    <location>
        <begin position="102"/>
        <end position="118"/>
    </location>
</feature>
<evidence type="ECO:0000313" key="3">
    <source>
        <dbReference type="EMBL" id="MBP2187442.1"/>
    </source>
</evidence>
<organism evidence="3 4">
    <name type="scientific">Nocardia goodfellowii</name>
    <dbReference type="NCBI Taxonomy" id="882446"/>
    <lineage>
        <taxon>Bacteria</taxon>
        <taxon>Bacillati</taxon>
        <taxon>Actinomycetota</taxon>
        <taxon>Actinomycetes</taxon>
        <taxon>Mycobacteriales</taxon>
        <taxon>Nocardiaceae</taxon>
        <taxon>Nocardia</taxon>
    </lineage>
</organism>
<dbReference type="EMBL" id="JAGGMR010000001">
    <property type="protein sequence ID" value="MBP2187442.1"/>
    <property type="molecule type" value="Genomic_DNA"/>
</dbReference>
<reference evidence="3 4" key="1">
    <citation type="submission" date="2021-03" db="EMBL/GenBank/DDBJ databases">
        <title>Sequencing the genomes of 1000 actinobacteria strains.</title>
        <authorList>
            <person name="Klenk H.-P."/>
        </authorList>
    </citation>
    <scope>NUCLEOTIDE SEQUENCE [LARGE SCALE GENOMIC DNA]</scope>
    <source>
        <strain evidence="3 4">DSM 45516</strain>
    </source>
</reference>